<evidence type="ECO:0000313" key="3">
    <source>
        <dbReference type="Proteomes" id="UP000886885"/>
    </source>
</evidence>
<sequence length="208" mass="23159">MNLLRGLGSNYNAVVTTINIRDDKISIESVHSMLLAFKHRLEQQSLINQISIMSVCYAYSSNNRGGGRKCNSSRGQSYTSNTSNNTYKGHGHRGRTNKVTAGNANLISDAKFCSNNNALIEFRSNSFMVKDLHKKKVLARGRLENGLYRFSPVHNKVELWHHILDSAATGIVVQVMKSCNVSFERNKTVVCSTVCPSCQLAKIHRLPS</sequence>
<keyword evidence="3" id="KW-1185">Reference proteome</keyword>
<gene>
    <name evidence="2" type="ORF">POTOM_006437</name>
</gene>
<dbReference type="PANTHER" id="PTHR47481:SF31">
    <property type="entry name" value="OS01G0873500 PROTEIN"/>
    <property type="match status" value="1"/>
</dbReference>
<comment type="caution">
    <text evidence="2">The sequence shown here is derived from an EMBL/GenBank/DDBJ whole genome shotgun (WGS) entry which is preliminary data.</text>
</comment>
<evidence type="ECO:0000313" key="2">
    <source>
        <dbReference type="EMBL" id="KAG6790289.1"/>
    </source>
</evidence>
<evidence type="ECO:0000256" key="1">
    <source>
        <dbReference type="SAM" id="MobiDB-lite"/>
    </source>
</evidence>
<dbReference type="EMBL" id="JAAWWB010000002">
    <property type="protein sequence ID" value="KAG6790289.1"/>
    <property type="molecule type" value="Genomic_DNA"/>
</dbReference>
<feature type="compositionally biased region" description="Polar residues" evidence="1">
    <location>
        <begin position="70"/>
        <end position="87"/>
    </location>
</feature>
<accession>A0A8X8AL01</accession>
<organism evidence="2 3">
    <name type="scientific">Populus tomentosa</name>
    <name type="common">Chinese white poplar</name>
    <dbReference type="NCBI Taxonomy" id="118781"/>
    <lineage>
        <taxon>Eukaryota</taxon>
        <taxon>Viridiplantae</taxon>
        <taxon>Streptophyta</taxon>
        <taxon>Embryophyta</taxon>
        <taxon>Tracheophyta</taxon>
        <taxon>Spermatophyta</taxon>
        <taxon>Magnoliopsida</taxon>
        <taxon>eudicotyledons</taxon>
        <taxon>Gunneridae</taxon>
        <taxon>Pentapetalae</taxon>
        <taxon>rosids</taxon>
        <taxon>fabids</taxon>
        <taxon>Malpighiales</taxon>
        <taxon>Salicaceae</taxon>
        <taxon>Saliceae</taxon>
        <taxon>Populus</taxon>
    </lineage>
</organism>
<dbReference type="AlphaFoldDB" id="A0A8X8AL01"/>
<reference evidence="2" key="1">
    <citation type="journal article" date="2020" name="bioRxiv">
        <title>Hybrid origin of Populus tomentosa Carr. identified through genome sequencing and phylogenomic analysis.</title>
        <authorList>
            <person name="An X."/>
            <person name="Gao K."/>
            <person name="Chen Z."/>
            <person name="Li J."/>
            <person name="Yang X."/>
            <person name="Yang X."/>
            <person name="Zhou J."/>
            <person name="Guo T."/>
            <person name="Zhao T."/>
            <person name="Huang S."/>
            <person name="Miao D."/>
            <person name="Khan W.U."/>
            <person name="Rao P."/>
            <person name="Ye M."/>
            <person name="Lei B."/>
            <person name="Liao W."/>
            <person name="Wang J."/>
            <person name="Ji L."/>
            <person name="Li Y."/>
            <person name="Guo B."/>
            <person name="Mustafa N.S."/>
            <person name="Li S."/>
            <person name="Yun Q."/>
            <person name="Keller S.R."/>
            <person name="Mao J."/>
            <person name="Zhang R."/>
            <person name="Strauss S.H."/>
        </authorList>
    </citation>
    <scope>NUCLEOTIDE SEQUENCE</scope>
    <source>
        <strain evidence="2">GM15</strain>
        <tissue evidence="2">Leaf</tissue>
    </source>
</reference>
<dbReference type="PANTHER" id="PTHR47481">
    <property type="match status" value="1"/>
</dbReference>
<proteinExistence type="predicted"/>
<protein>
    <submittedName>
        <fullName evidence="2">Uncharacterized protein</fullName>
    </submittedName>
</protein>
<feature type="region of interest" description="Disordered" evidence="1">
    <location>
        <begin position="64"/>
        <end position="95"/>
    </location>
</feature>
<name>A0A8X8AL01_POPTO</name>
<dbReference type="OrthoDB" id="1938465at2759"/>
<dbReference type="Proteomes" id="UP000886885">
    <property type="component" value="Chromosome 1D"/>
</dbReference>